<evidence type="ECO:0000313" key="2">
    <source>
        <dbReference type="EMBL" id="EUJ33324.1"/>
    </source>
</evidence>
<dbReference type="SUPFAM" id="SSF52266">
    <property type="entry name" value="SGNH hydrolase"/>
    <property type="match status" value="1"/>
</dbReference>
<dbReference type="Gene3D" id="3.40.50.1110">
    <property type="entry name" value="SGNH hydrolase"/>
    <property type="match status" value="1"/>
</dbReference>
<keyword evidence="3" id="KW-1185">Reference proteome</keyword>
<feature type="compositionally biased region" description="Basic and acidic residues" evidence="1">
    <location>
        <begin position="1"/>
        <end position="17"/>
    </location>
</feature>
<dbReference type="InterPro" id="IPR036514">
    <property type="entry name" value="SGNH_hydro_sf"/>
</dbReference>
<evidence type="ECO:0000256" key="1">
    <source>
        <dbReference type="SAM" id="MobiDB-lite"/>
    </source>
</evidence>
<proteinExistence type="predicted"/>
<sequence>MTEVKTSNKSEKPKETPKTSSSESKNNTANSSNQQKPNPNKNAAVPKTEKLYPHKQTLAIGDSIMIDIEPYLKEAVPNITIDGKIGRQLSDAIDLATGYRAFNTKDSGIIIELGTNGPFTEKQLNRLLDQFDQAHIYLVNSRVPRGWESEVNAAIETARSRSNVTVIDWYSLASSNSSFFEPDGVHLKKNWRKSLCRFVNTKH</sequence>
<organism evidence="2 3">
    <name type="scientific">Listeria floridensis FSL S10-1187</name>
    <dbReference type="NCBI Taxonomy" id="1265817"/>
    <lineage>
        <taxon>Bacteria</taxon>
        <taxon>Bacillati</taxon>
        <taxon>Bacillota</taxon>
        <taxon>Bacilli</taxon>
        <taxon>Bacillales</taxon>
        <taxon>Listeriaceae</taxon>
        <taxon>Listeria</taxon>
    </lineage>
</organism>
<evidence type="ECO:0000313" key="3">
    <source>
        <dbReference type="Proteomes" id="UP000019249"/>
    </source>
</evidence>
<name>A0ABP3B0D1_9LIST</name>
<comment type="caution">
    <text evidence="2">The sequence shown here is derived from an EMBL/GenBank/DDBJ whole genome shotgun (WGS) entry which is preliminary data.</text>
</comment>
<dbReference type="EMBL" id="AODF01000005">
    <property type="protein sequence ID" value="EUJ33324.1"/>
    <property type="molecule type" value="Genomic_DNA"/>
</dbReference>
<protein>
    <submittedName>
        <fullName evidence="2">Peptidoglycan O-acetyltransferase YrhL</fullName>
    </submittedName>
</protein>
<dbReference type="CDD" id="cd01840">
    <property type="entry name" value="SGNH_hydrolase_yrhL_like"/>
    <property type="match status" value="1"/>
</dbReference>
<reference evidence="2 3" key="1">
    <citation type="journal article" date="2014" name="Int. J. Syst. Evol. Microbiol.">
        <title>Listeria floridensis sp. nov., Listeria aquatica sp. nov., Listeria cornellensis sp. nov., Listeria riparia sp. nov. and Listeria grandensis sp. nov., from agricultural and natural environments.</title>
        <authorList>
            <person name="den Bakker H.C."/>
            <person name="Warchocki S."/>
            <person name="Wright E.M."/>
            <person name="Allred A.F."/>
            <person name="Ahlstrom C."/>
            <person name="Manuel C.S."/>
            <person name="Stasiewicz M.J."/>
            <person name="Burrell A."/>
            <person name="Roof S."/>
            <person name="Strawn L."/>
            <person name="Fortes E.D."/>
            <person name="Nightingale K.K."/>
            <person name="Kephart D."/>
            <person name="Wiedmann M."/>
        </authorList>
    </citation>
    <scope>NUCLEOTIDE SEQUENCE [LARGE SCALE GENOMIC DNA]</scope>
    <source>
        <strain evidence="2 3">FSL S10-1187</strain>
    </source>
</reference>
<feature type="region of interest" description="Disordered" evidence="1">
    <location>
        <begin position="1"/>
        <end position="50"/>
    </location>
</feature>
<gene>
    <name evidence="2" type="ORF">MFLO_03255</name>
</gene>
<accession>A0ABP3B0D1</accession>
<feature type="compositionally biased region" description="Low complexity" evidence="1">
    <location>
        <begin position="18"/>
        <end position="33"/>
    </location>
</feature>
<dbReference type="Proteomes" id="UP000019249">
    <property type="component" value="Unassembled WGS sequence"/>
</dbReference>